<dbReference type="GO" id="GO:0005737">
    <property type="term" value="C:cytoplasm"/>
    <property type="evidence" value="ECO:0007669"/>
    <property type="project" value="UniProtKB-SubCell"/>
</dbReference>
<sequence length="277" mass="29741">MLTTTVDGLWALQVLAGIESVAPELGLRPHLPSVEPKQLALAHPVMGDLRCAGVVDESDQVDPTVVEWLTVLSRRDVALFVQICVPGADELARALLARFAQWWVVMERSAALVRISGAGTASAETSASAVVSAELERLCGDLESAQLRPVTLDAEALRAAATSQDAVRAFLEDQRLEADQLQTLLLAADPNRSARASVVAIQCGVATGKFHRSHVDEGAVTVIDTPAGRLVAEDVHSAGRKWMIIAPGTKSNIAVAINQMVRRLPAEQEWFSYRKVV</sequence>
<dbReference type="EMBL" id="MVHT01000015">
    <property type="protein sequence ID" value="ORB08208.1"/>
    <property type="molecule type" value="Genomic_DNA"/>
</dbReference>
<name>A0A1E3S8Q9_MYCIE</name>
<organism evidence="5 6">
    <name type="scientific">Mycobacterium intermedium</name>
    <dbReference type="NCBI Taxonomy" id="28445"/>
    <lineage>
        <taxon>Bacteria</taxon>
        <taxon>Bacillati</taxon>
        <taxon>Actinomycetota</taxon>
        <taxon>Actinomycetes</taxon>
        <taxon>Mycobacteriales</taxon>
        <taxon>Mycobacteriaceae</taxon>
        <taxon>Mycobacterium</taxon>
        <taxon>Mycobacterium simiae complex</taxon>
    </lineage>
</organism>
<comment type="similarity">
    <text evidence="2">Belongs to the EspG family.</text>
</comment>
<reference evidence="5 6" key="1">
    <citation type="submission" date="2017-02" db="EMBL/GenBank/DDBJ databases">
        <title>The new phylogeny of genus Mycobacterium.</title>
        <authorList>
            <person name="Tortoli E."/>
            <person name="Trovato A."/>
            <person name="Cirillo D.M."/>
        </authorList>
    </citation>
    <scope>NUCLEOTIDE SEQUENCE [LARGE SCALE GENOMIC DNA]</scope>
    <source>
        <strain evidence="5 6">DSM 44049</strain>
    </source>
</reference>
<dbReference type="InterPro" id="IPR025734">
    <property type="entry name" value="EspG"/>
</dbReference>
<dbReference type="Pfam" id="PF14011">
    <property type="entry name" value="ESX-1_EspG"/>
    <property type="match status" value="1"/>
</dbReference>
<comment type="caution">
    <text evidence="5">The sequence shown here is derived from an EMBL/GenBank/DDBJ whole genome shotgun (WGS) entry which is preliminary data.</text>
</comment>
<dbReference type="AlphaFoldDB" id="A0A1E3S8Q9"/>
<evidence type="ECO:0000313" key="5">
    <source>
        <dbReference type="EMBL" id="ORB08208.1"/>
    </source>
</evidence>
<evidence type="ECO:0000256" key="2">
    <source>
        <dbReference type="ARBA" id="ARBA00006411"/>
    </source>
</evidence>
<dbReference type="OrthoDB" id="4741091at2"/>
<keyword evidence="4" id="KW-0143">Chaperone</keyword>
<keyword evidence="3" id="KW-0963">Cytoplasm</keyword>
<comment type="subcellular location">
    <subcellularLocation>
        <location evidence="1">Cytoplasm</location>
    </subcellularLocation>
</comment>
<evidence type="ECO:0000313" key="6">
    <source>
        <dbReference type="Proteomes" id="UP000192739"/>
    </source>
</evidence>
<gene>
    <name evidence="5" type="ORF">BST27_08095</name>
</gene>
<dbReference type="RefSeq" id="WP_069421170.1">
    <property type="nucleotide sequence ID" value="NZ_CBCRZH010000028.1"/>
</dbReference>
<keyword evidence="6" id="KW-1185">Reference proteome</keyword>
<accession>A0A1E3S8Q9</accession>
<evidence type="ECO:0000256" key="1">
    <source>
        <dbReference type="ARBA" id="ARBA00004496"/>
    </source>
</evidence>
<dbReference type="STRING" id="28445.BHQ20_21410"/>
<evidence type="ECO:0000256" key="3">
    <source>
        <dbReference type="ARBA" id="ARBA00022490"/>
    </source>
</evidence>
<dbReference type="Proteomes" id="UP000192739">
    <property type="component" value="Unassembled WGS sequence"/>
</dbReference>
<protein>
    <submittedName>
        <fullName evidence="5">ESX secretion-associated protein EspG</fullName>
    </submittedName>
</protein>
<evidence type="ECO:0000256" key="4">
    <source>
        <dbReference type="ARBA" id="ARBA00023186"/>
    </source>
</evidence>
<proteinExistence type="inferred from homology"/>